<dbReference type="InterPro" id="IPR004960">
    <property type="entry name" value="LipA_acyltrans"/>
</dbReference>
<gene>
    <name evidence="7" type="ORF">KS2013_277</name>
</gene>
<accession>A0A1B3B869</accession>
<evidence type="ECO:0000256" key="2">
    <source>
        <dbReference type="ARBA" id="ARBA00022475"/>
    </source>
</evidence>
<keyword evidence="6 7" id="KW-0012">Acyltransferase</keyword>
<dbReference type="PANTHER" id="PTHR30606">
    <property type="entry name" value="LIPID A BIOSYNTHESIS LAUROYL ACYLTRANSFERASE"/>
    <property type="match status" value="1"/>
</dbReference>
<protein>
    <submittedName>
        <fullName evidence="7">Lipid A biosynthesis acyltransferase</fullName>
    </submittedName>
</protein>
<dbReference type="Proteomes" id="UP000094147">
    <property type="component" value="Chromosome"/>
</dbReference>
<dbReference type="GO" id="GO:0009247">
    <property type="term" value="P:glycolipid biosynthetic process"/>
    <property type="evidence" value="ECO:0007669"/>
    <property type="project" value="UniProtKB-ARBA"/>
</dbReference>
<dbReference type="PATRIC" id="fig|1144748.3.peg.282"/>
<organism evidence="7 8">
    <name type="scientific">Kangiella sediminilitoris</name>
    <dbReference type="NCBI Taxonomy" id="1144748"/>
    <lineage>
        <taxon>Bacteria</taxon>
        <taxon>Pseudomonadati</taxon>
        <taxon>Pseudomonadota</taxon>
        <taxon>Gammaproteobacteria</taxon>
        <taxon>Kangiellales</taxon>
        <taxon>Kangiellaceae</taxon>
        <taxon>Kangiella</taxon>
    </lineage>
</organism>
<name>A0A1B3B869_9GAMM</name>
<dbReference type="PANTHER" id="PTHR30606:SF9">
    <property type="entry name" value="LIPID A BIOSYNTHESIS LAUROYLTRANSFERASE"/>
    <property type="match status" value="1"/>
</dbReference>
<evidence type="ECO:0000313" key="7">
    <source>
        <dbReference type="EMBL" id="AOE49004.1"/>
    </source>
</evidence>
<dbReference type="AlphaFoldDB" id="A0A1B3B869"/>
<sequence>MSKAKASLLSRLGLGFAFGLLKLFAKLPYPVVVASGRLLGRLLYRIKSRRLIVEANLRYCFPNQSFDQRQTMAKKHFLALGEGFAELALAWYKPFNKLKKYHRVKGLEHYEKARESGQGILFLGYHTTSLELAGAVMAHYLDFAAFYRPNKNPVLDKHIQQGRNNRSKTMGRNDIRSIGKWLKSGEGLWLMPDQDMGRHSTVFAPFFGKPACTLNSPPRIAKLGKAKVLPVCYYKDTKGVMTIEVLPEIEFTGDDQIDCTMINKILEACIMQAPEQYYWVHRRFKTLPEGQRNIYFQKPPGLKKIDSKLHDGALYSGKILSQSAGMPKLVRTIDEQLLNVFHRQTSLGVDLTRRELEHMLDNCAKFTYRGFYTITPQEFTYCAERQAYMLRYQEVPGVALHHIPASRRQPTAIILGSWLAQLHNEGIRLSSIRESNIQLLPNGSPILLNPRECKFYDSGLKERLRKKDIDMFINSMGFLNADDSSRKLFHEQYRLNRLNHLPTQDSDQPSTDQSSS</sequence>
<dbReference type="CDD" id="cd07984">
    <property type="entry name" value="LPLAT_LABLAT-like"/>
    <property type="match status" value="1"/>
</dbReference>
<comment type="subcellular location">
    <subcellularLocation>
        <location evidence="1">Cell inner membrane</location>
    </subcellularLocation>
</comment>
<keyword evidence="8" id="KW-1185">Reference proteome</keyword>
<evidence type="ECO:0000256" key="6">
    <source>
        <dbReference type="ARBA" id="ARBA00023315"/>
    </source>
</evidence>
<evidence type="ECO:0000256" key="5">
    <source>
        <dbReference type="ARBA" id="ARBA00023136"/>
    </source>
</evidence>
<dbReference type="GO" id="GO:0016746">
    <property type="term" value="F:acyltransferase activity"/>
    <property type="evidence" value="ECO:0007669"/>
    <property type="project" value="UniProtKB-KW"/>
</dbReference>
<keyword evidence="4 7" id="KW-0808">Transferase</keyword>
<dbReference type="KEGG" id="ksd:KS2013_277"/>
<reference evidence="8" key="1">
    <citation type="submission" date="2015-08" db="EMBL/GenBank/DDBJ databases">
        <authorList>
            <person name="Kim K.M."/>
        </authorList>
    </citation>
    <scope>NUCLEOTIDE SEQUENCE [LARGE SCALE GENOMIC DNA]</scope>
    <source>
        <strain evidence="8">KCTC 23892</strain>
    </source>
</reference>
<evidence type="ECO:0000313" key="8">
    <source>
        <dbReference type="Proteomes" id="UP000094147"/>
    </source>
</evidence>
<dbReference type="Pfam" id="PF03279">
    <property type="entry name" value="Lip_A_acyltrans"/>
    <property type="match status" value="1"/>
</dbReference>
<keyword evidence="3" id="KW-0997">Cell inner membrane</keyword>
<evidence type="ECO:0000256" key="1">
    <source>
        <dbReference type="ARBA" id="ARBA00004533"/>
    </source>
</evidence>
<evidence type="ECO:0000256" key="4">
    <source>
        <dbReference type="ARBA" id="ARBA00022679"/>
    </source>
</evidence>
<keyword evidence="5" id="KW-0472">Membrane</keyword>
<keyword evidence="2" id="KW-1003">Cell membrane</keyword>
<dbReference type="STRING" id="1144748.KS2013_277"/>
<evidence type="ECO:0000256" key="3">
    <source>
        <dbReference type="ARBA" id="ARBA00022519"/>
    </source>
</evidence>
<dbReference type="GO" id="GO:0005886">
    <property type="term" value="C:plasma membrane"/>
    <property type="evidence" value="ECO:0007669"/>
    <property type="project" value="UniProtKB-SubCell"/>
</dbReference>
<proteinExistence type="predicted"/>
<dbReference type="EMBL" id="CP012418">
    <property type="protein sequence ID" value="AOE49004.1"/>
    <property type="molecule type" value="Genomic_DNA"/>
</dbReference>
<dbReference type="RefSeq" id="WP_228703694.1">
    <property type="nucleotide sequence ID" value="NZ_CP012418.1"/>
</dbReference>